<evidence type="ECO:0000256" key="1">
    <source>
        <dbReference type="SAM" id="SignalP"/>
    </source>
</evidence>
<sequence>MKSVNFAWLILIALLLMSGSIQANVFNTQISIQCNHCRTDADFHHAALNALQDREQKQIDVVNFSHFEVRRFDVKKLEVEVCSDYRRSATKGYCELSDYSTIKRLTLPHIVREQYIVLAEYLLQHDFFSPFNIQVDPNLVASAWTLLQDKYQAQVVKMWQQDASFTSLYQRWQAGKFMTNQMGFTFKHLSPNMVFHFADQSRFDAIIDIQAINATGGDEAAITAAEVTRLGVDNILNVEFTYLNDRHANHLDATQAEPLNDGDLWSFRSVDDADFIAMKQKAAQLSLQVLQQDTATGIKVNLSACKADSRPCNQ</sequence>
<reference evidence="2 3" key="1">
    <citation type="submission" date="2017-03" db="EMBL/GenBank/DDBJ databases">
        <title>Genome sequencing of Shewanella japonica KCTC 22435.</title>
        <authorList>
            <person name="Kim K.M."/>
        </authorList>
    </citation>
    <scope>NUCLEOTIDE SEQUENCE [LARGE SCALE GENOMIC DNA]</scope>
    <source>
        <strain evidence="2 3">KCTC 22435</strain>
    </source>
</reference>
<evidence type="ECO:0000313" key="2">
    <source>
        <dbReference type="EMBL" id="ARD20612.1"/>
    </source>
</evidence>
<proteinExistence type="predicted"/>
<dbReference type="Proteomes" id="UP000191820">
    <property type="component" value="Chromosome"/>
</dbReference>
<evidence type="ECO:0000313" key="3">
    <source>
        <dbReference type="Proteomes" id="UP000191820"/>
    </source>
</evidence>
<gene>
    <name evidence="2" type="ORF">SJ2017_0264</name>
</gene>
<dbReference type="EMBL" id="CP020472">
    <property type="protein sequence ID" value="ARD20612.1"/>
    <property type="molecule type" value="Genomic_DNA"/>
</dbReference>
<feature type="chain" id="PRO_5047512963" evidence="1">
    <location>
        <begin position="24"/>
        <end position="314"/>
    </location>
</feature>
<accession>A0ABM6JG53</accession>
<keyword evidence="3" id="KW-1185">Reference proteome</keyword>
<protein>
    <submittedName>
        <fullName evidence="2">Uncharacterized protein</fullName>
    </submittedName>
</protein>
<feature type="signal peptide" evidence="1">
    <location>
        <begin position="1"/>
        <end position="23"/>
    </location>
</feature>
<organism evidence="2 3">
    <name type="scientific">Shewanella japonica</name>
    <dbReference type="NCBI Taxonomy" id="93973"/>
    <lineage>
        <taxon>Bacteria</taxon>
        <taxon>Pseudomonadati</taxon>
        <taxon>Pseudomonadota</taxon>
        <taxon>Gammaproteobacteria</taxon>
        <taxon>Alteromonadales</taxon>
        <taxon>Shewanellaceae</taxon>
        <taxon>Shewanella</taxon>
    </lineage>
</organism>
<keyword evidence="1" id="KW-0732">Signal</keyword>
<name>A0ABM6JG53_9GAMM</name>